<organism evidence="6 7">
    <name type="scientific">Rhodovulum marinum</name>
    <dbReference type="NCBI Taxonomy" id="320662"/>
    <lineage>
        <taxon>Bacteria</taxon>
        <taxon>Pseudomonadati</taxon>
        <taxon>Pseudomonadota</taxon>
        <taxon>Alphaproteobacteria</taxon>
        <taxon>Rhodobacterales</taxon>
        <taxon>Paracoccaceae</taxon>
        <taxon>Rhodovulum</taxon>
    </lineage>
</organism>
<dbReference type="SMART" id="SM00507">
    <property type="entry name" value="HNHc"/>
    <property type="match status" value="1"/>
</dbReference>
<dbReference type="AlphaFoldDB" id="A0A4R2PWZ7"/>
<dbReference type="GO" id="GO:0003676">
    <property type="term" value="F:nucleic acid binding"/>
    <property type="evidence" value="ECO:0007669"/>
    <property type="project" value="InterPro"/>
</dbReference>
<dbReference type="Proteomes" id="UP000294835">
    <property type="component" value="Unassembled WGS sequence"/>
</dbReference>
<dbReference type="EMBL" id="SLXP01000010">
    <property type="protein sequence ID" value="TCP39804.1"/>
    <property type="molecule type" value="Genomic_DNA"/>
</dbReference>
<keyword evidence="2" id="KW-0378">Hydrolase</keyword>
<evidence type="ECO:0000259" key="5">
    <source>
        <dbReference type="SMART" id="SM00507"/>
    </source>
</evidence>
<dbReference type="GO" id="GO:0008270">
    <property type="term" value="F:zinc ion binding"/>
    <property type="evidence" value="ECO:0007669"/>
    <property type="project" value="InterPro"/>
</dbReference>
<evidence type="ECO:0000256" key="3">
    <source>
        <dbReference type="ARBA" id="ARBA00038412"/>
    </source>
</evidence>
<evidence type="ECO:0000256" key="1">
    <source>
        <dbReference type="ARBA" id="ARBA00022722"/>
    </source>
</evidence>
<keyword evidence="7" id="KW-1185">Reference proteome</keyword>
<dbReference type="PANTHER" id="PTHR41286:SF1">
    <property type="entry name" value="HNH NUCLEASE YAJD-RELATED"/>
    <property type="match status" value="1"/>
</dbReference>
<protein>
    <recommendedName>
        <fullName evidence="4">Putative HNH nuclease YajD</fullName>
    </recommendedName>
</protein>
<proteinExistence type="inferred from homology"/>
<dbReference type="OrthoDB" id="5292295at2"/>
<dbReference type="GO" id="GO:0016787">
    <property type="term" value="F:hydrolase activity"/>
    <property type="evidence" value="ECO:0007669"/>
    <property type="project" value="UniProtKB-KW"/>
</dbReference>
<comment type="similarity">
    <text evidence="3">Belongs to the HNH nuclease family.</text>
</comment>
<keyword evidence="1" id="KW-0540">Nuclease</keyword>
<dbReference type="CDD" id="cd00085">
    <property type="entry name" value="HNHc"/>
    <property type="match status" value="1"/>
</dbReference>
<evidence type="ECO:0000256" key="2">
    <source>
        <dbReference type="ARBA" id="ARBA00022801"/>
    </source>
</evidence>
<evidence type="ECO:0000256" key="4">
    <source>
        <dbReference type="ARBA" id="ARBA00040194"/>
    </source>
</evidence>
<evidence type="ECO:0000313" key="6">
    <source>
        <dbReference type="EMBL" id="TCP39804.1"/>
    </source>
</evidence>
<comment type="caution">
    <text evidence="6">The sequence shown here is derived from an EMBL/GenBank/DDBJ whole genome shotgun (WGS) entry which is preliminary data.</text>
</comment>
<name>A0A4R2PWZ7_9RHOB</name>
<dbReference type="InterPro" id="IPR003615">
    <property type="entry name" value="HNH_nuc"/>
</dbReference>
<accession>A0A4R2PWZ7</accession>
<dbReference type="InterPro" id="IPR002711">
    <property type="entry name" value="HNH"/>
</dbReference>
<gene>
    <name evidence="6" type="ORF">EV662_110111</name>
</gene>
<reference evidence="6 7" key="1">
    <citation type="submission" date="2019-03" db="EMBL/GenBank/DDBJ databases">
        <title>Genomic Encyclopedia of Type Strains, Phase IV (KMG-IV): sequencing the most valuable type-strain genomes for metagenomic binning, comparative biology and taxonomic classification.</title>
        <authorList>
            <person name="Goeker M."/>
        </authorList>
    </citation>
    <scope>NUCLEOTIDE SEQUENCE [LARGE SCALE GENOMIC DNA]</scope>
    <source>
        <strain evidence="6 7">DSM 18063</strain>
    </source>
</reference>
<keyword evidence="6" id="KW-0255">Endonuclease</keyword>
<dbReference type="PANTHER" id="PTHR41286">
    <property type="entry name" value="HNH NUCLEASE YAJD-RELATED"/>
    <property type="match status" value="1"/>
</dbReference>
<feature type="domain" description="HNH nuclease" evidence="5">
    <location>
        <begin position="20"/>
        <end position="72"/>
    </location>
</feature>
<evidence type="ECO:0000313" key="7">
    <source>
        <dbReference type="Proteomes" id="UP000294835"/>
    </source>
</evidence>
<sequence length="116" mass="13443">MRKEHNRYSRHITRGPRWRTLRMAILERDGFRCRACGARGRLEVDHVKPVRTHPELAYDPANLQALCPACHTRKTRIECGHPEPDPRRKAWGEAVSALEARGTNRAPRKDKKCLIL</sequence>
<dbReference type="GO" id="GO:0004519">
    <property type="term" value="F:endonuclease activity"/>
    <property type="evidence" value="ECO:0007669"/>
    <property type="project" value="UniProtKB-KW"/>
</dbReference>
<dbReference type="Pfam" id="PF01844">
    <property type="entry name" value="HNH"/>
    <property type="match status" value="1"/>
</dbReference>
<dbReference type="Gene3D" id="1.10.30.50">
    <property type="match status" value="1"/>
</dbReference>
<dbReference type="GO" id="GO:0005829">
    <property type="term" value="C:cytosol"/>
    <property type="evidence" value="ECO:0007669"/>
    <property type="project" value="TreeGrafter"/>
</dbReference>
<dbReference type="RefSeq" id="WP_132464206.1">
    <property type="nucleotide sequence ID" value="NZ_SLXP01000010.1"/>
</dbReference>